<name>A0A6H2H2M3_9BACL</name>
<feature type="chain" id="PRO_5026304081" evidence="1">
    <location>
        <begin position="25"/>
        <end position="214"/>
    </location>
</feature>
<proteinExistence type="predicted"/>
<keyword evidence="3" id="KW-1185">Reference proteome</keyword>
<dbReference type="RefSeq" id="WP_168909436.1">
    <property type="nucleotide sequence ID" value="NZ_CP051428.1"/>
</dbReference>
<accession>A0A6H2H2M3</accession>
<evidence type="ECO:0000256" key="1">
    <source>
        <dbReference type="SAM" id="SignalP"/>
    </source>
</evidence>
<protein>
    <submittedName>
        <fullName evidence="2">Uncharacterized protein</fullName>
    </submittedName>
</protein>
<sequence>MKKFIILLTGVLLFPLIFTKTSYAQNEESTHYVKNQLINEATIEATIKSRNSHEQVKAVIEELHTQNNSFSGTSYTSKAYKVSFYFPKHDGSFITPQTDQGGSKTEVGATATINVVYNKKGELIDLQRVYGGWKPENSLYYITDREVIYRADSITAGKTAKKNPTSNSFSYNPGWGYIQYFPSSAYSGTGADSWATIRVSGMAATYEIQLSVRV</sequence>
<dbReference type="EMBL" id="CP051428">
    <property type="protein sequence ID" value="QJC53907.1"/>
    <property type="molecule type" value="Genomic_DNA"/>
</dbReference>
<dbReference type="KEGG" id="palr:HGI30_21855"/>
<keyword evidence="1" id="KW-0732">Signal</keyword>
<evidence type="ECO:0000313" key="3">
    <source>
        <dbReference type="Proteomes" id="UP000502136"/>
    </source>
</evidence>
<dbReference type="Proteomes" id="UP000502136">
    <property type="component" value="Chromosome"/>
</dbReference>
<evidence type="ECO:0000313" key="2">
    <source>
        <dbReference type="EMBL" id="QJC53907.1"/>
    </source>
</evidence>
<dbReference type="AlphaFoldDB" id="A0A6H2H2M3"/>
<reference evidence="2 3" key="1">
    <citation type="submission" date="2020-04" db="EMBL/GenBank/DDBJ databases">
        <title>Novel Paenibacillus strain UniB2 isolated from commercial digestive syrup.</title>
        <authorList>
            <person name="Thorat V."/>
            <person name="Kirdat K."/>
            <person name="Tiwarekar B."/>
            <person name="Yadav A."/>
        </authorList>
    </citation>
    <scope>NUCLEOTIDE SEQUENCE [LARGE SCALE GENOMIC DNA]</scope>
    <source>
        <strain evidence="2 3">UniB2</strain>
    </source>
</reference>
<organism evidence="2 3">
    <name type="scientific">Paenibacillus albicereus</name>
    <dbReference type="NCBI Taxonomy" id="2726185"/>
    <lineage>
        <taxon>Bacteria</taxon>
        <taxon>Bacillati</taxon>
        <taxon>Bacillota</taxon>
        <taxon>Bacilli</taxon>
        <taxon>Bacillales</taxon>
        <taxon>Paenibacillaceae</taxon>
        <taxon>Paenibacillus</taxon>
    </lineage>
</organism>
<gene>
    <name evidence="2" type="ORF">HGI30_21855</name>
</gene>
<feature type="signal peptide" evidence="1">
    <location>
        <begin position="1"/>
        <end position="24"/>
    </location>
</feature>